<dbReference type="InterPro" id="IPR013103">
    <property type="entry name" value="RVT_2"/>
</dbReference>
<feature type="non-terminal residue" evidence="2">
    <location>
        <position position="94"/>
    </location>
</feature>
<evidence type="ECO:0000259" key="1">
    <source>
        <dbReference type="Pfam" id="PF07727"/>
    </source>
</evidence>
<keyword evidence="2" id="KW-0548">Nucleotidyltransferase</keyword>
<feature type="domain" description="Reverse transcriptase Ty1/copia-type" evidence="1">
    <location>
        <begin position="2"/>
        <end position="50"/>
    </location>
</feature>
<dbReference type="Pfam" id="PF07727">
    <property type="entry name" value="RVT_2"/>
    <property type="match status" value="1"/>
</dbReference>
<feature type="non-terminal residue" evidence="2">
    <location>
        <position position="1"/>
    </location>
</feature>
<protein>
    <submittedName>
        <fullName evidence="2">Reverse transcriptase</fullName>
    </submittedName>
</protein>
<organism evidence="2">
    <name type="scientific">Zea mays</name>
    <name type="common">Maize</name>
    <dbReference type="NCBI Taxonomy" id="4577"/>
    <lineage>
        <taxon>Eukaryota</taxon>
        <taxon>Viridiplantae</taxon>
        <taxon>Streptophyta</taxon>
        <taxon>Embryophyta</taxon>
        <taxon>Tracheophyta</taxon>
        <taxon>Spermatophyta</taxon>
        <taxon>Magnoliopsida</taxon>
        <taxon>Liliopsida</taxon>
        <taxon>Poales</taxon>
        <taxon>Poaceae</taxon>
        <taxon>PACMAD clade</taxon>
        <taxon>Panicoideae</taxon>
        <taxon>Andropogonodae</taxon>
        <taxon>Andropogoneae</taxon>
        <taxon>Tripsacinae</taxon>
        <taxon>Zea</taxon>
    </lineage>
</organism>
<dbReference type="EMBL" id="AF398193">
    <property type="protein sequence ID" value="AAK84846.1"/>
    <property type="molecule type" value="Genomic_DNA"/>
</dbReference>
<evidence type="ECO:0000313" key="2">
    <source>
        <dbReference type="EMBL" id="AAK84846.1"/>
    </source>
</evidence>
<proteinExistence type="predicted"/>
<reference evidence="2" key="1">
    <citation type="journal article" date="2002" name="Proc. Natl. Acad. Sci. U.S.A.">
        <title>Sequence evolution and copy number of Ty1-copia retrotransposons in diverse plant genomes.</title>
        <authorList>
            <person name="Navarro-Quezada A."/>
            <person name="Schoen D.J."/>
        </authorList>
    </citation>
    <scope>NUCLEOTIDE SEQUENCE</scope>
</reference>
<dbReference type="GO" id="GO:0003964">
    <property type="term" value="F:RNA-directed DNA polymerase activity"/>
    <property type="evidence" value="ECO:0007669"/>
    <property type="project" value="UniProtKB-KW"/>
</dbReference>
<accession>Q94EQ5</accession>
<dbReference type="AlphaFoldDB" id="Q94EQ5"/>
<name>Q94EQ5_MAIZE</name>
<keyword evidence="2" id="KW-0695">RNA-directed DNA polymerase</keyword>
<sequence>EFDVKTAFLHNTLTETIYYSQPTSFVDAAHPDLVCQLNRSLYGLKQAPRHGTVVLPLTWTSSASSRPSRTRPCSSIGAATTPSTFCSTLTTWIP</sequence>
<keyword evidence="2" id="KW-0808">Transferase</keyword>